<evidence type="ECO:0000259" key="1">
    <source>
        <dbReference type="Pfam" id="PF13338"/>
    </source>
</evidence>
<protein>
    <recommendedName>
        <fullName evidence="1">AbiEi antitoxin N-terminal domain-containing protein</fullName>
    </recommendedName>
</protein>
<accession>A0A4P6QAD7</accession>
<gene>
    <name evidence="2" type="ORF">EKD16_22220</name>
</gene>
<feature type="domain" description="AbiEi antitoxin N-terminal" evidence="1">
    <location>
        <begin position="10"/>
        <end position="56"/>
    </location>
</feature>
<proteinExistence type="predicted"/>
<evidence type="ECO:0000313" key="3">
    <source>
        <dbReference type="Proteomes" id="UP000292235"/>
    </source>
</evidence>
<dbReference type="OrthoDB" id="3356078at2"/>
<sequence>MHHSPAIAPLADLAEEQWGLFTRRQAESTGMAWSTLSRMASDETTAQRVAHGVYRLRGAPPTDHLDLRAAWLQLAPAVPAWERTADTGVVSHRSAASLYELGHLPADLQEFVLPTRRQTRRPDVRLHRARLTDDEHTVLRGLPVTRPARTAADLLTDNEDPGAVAHLLTDALRAGHEHPTTVAQALAPHAARFGLRRGDGAALLRWLLDLAGAPERRYWLDATPDQEGSTPPP</sequence>
<name>A0A4P6QAD7_9ACTN</name>
<dbReference type="Proteomes" id="UP000292235">
    <property type="component" value="Chromosome"/>
</dbReference>
<organism evidence="2 3">
    <name type="scientific">Streptomonospora litoralis</name>
    <dbReference type="NCBI Taxonomy" id="2498135"/>
    <lineage>
        <taxon>Bacteria</taxon>
        <taxon>Bacillati</taxon>
        <taxon>Actinomycetota</taxon>
        <taxon>Actinomycetes</taxon>
        <taxon>Streptosporangiales</taxon>
        <taxon>Nocardiopsidaceae</taxon>
        <taxon>Streptomonospora</taxon>
    </lineage>
</organism>
<dbReference type="KEGG" id="strr:EKD16_22220"/>
<reference evidence="2 3" key="1">
    <citation type="submission" date="2019-02" db="EMBL/GenBank/DDBJ databases">
        <authorList>
            <person name="Khodamoradi S."/>
            <person name="Hahnke R.L."/>
            <person name="Kaempfer P."/>
            <person name="Schumann P."/>
            <person name="Rohde M."/>
            <person name="Steinert M."/>
            <person name="Luzhetskyy A."/>
            <person name="Wink J."/>
            <person name="Ruckert C."/>
        </authorList>
    </citation>
    <scope>NUCLEOTIDE SEQUENCE [LARGE SCALE GENOMIC DNA]</scope>
    <source>
        <strain evidence="2 3">M2</strain>
    </source>
</reference>
<dbReference type="RefSeq" id="WP_131100908.1">
    <property type="nucleotide sequence ID" value="NZ_CP036455.1"/>
</dbReference>
<dbReference type="InterPro" id="IPR025159">
    <property type="entry name" value="AbiEi_N"/>
</dbReference>
<dbReference type="EMBL" id="CP036455">
    <property type="protein sequence ID" value="QBI56197.1"/>
    <property type="molecule type" value="Genomic_DNA"/>
</dbReference>
<keyword evidence="3" id="KW-1185">Reference proteome</keyword>
<evidence type="ECO:0000313" key="2">
    <source>
        <dbReference type="EMBL" id="QBI56197.1"/>
    </source>
</evidence>
<dbReference type="Pfam" id="PF13338">
    <property type="entry name" value="AbiEi_4"/>
    <property type="match status" value="1"/>
</dbReference>
<dbReference type="AlphaFoldDB" id="A0A4P6QAD7"/>